<dbReference type="InterPro" id="IPR029149">
    <property type="entry name" value="Creatin/AminoP/Spt16_N"/>
</dbReference>
<dbReference type="InterPro" id="IPR050659">
    <property type="entry name" value="Peptidase_M24B"/>
</dbReference>
<dbReference type="CDD" id="cd01066">
    <property type="entry name" value="APP_MetAP"/>
    <property type="match status" value="1"/>
</dbReference>
<dbReference type="PANTHER" id="PTHR46112">
    <property type="entry name" value="AMINOPEPTIDASE"/>
    <property type="match status" value="1"/>
</dbReference>
<name>A0A2C9CLR4_9RHOB</name>
<reference evidence="4" key="1">
    <citation type="submission" date="2017-09" db="EMBL/GenBank/DDBJ databases">
        <authorList>
            <person name="Varghese N."/>
            <person name="Submissions S."/>
        </authorList>
    </citation>
    <scope>NUCLEOTIDE SEQUENCE [LARGE SCALE GENOMIC DNA]</scope>
    <source>
        <strain evidence="4">C7</strain>
    </source>
</reference>
<organism evidence="3 4">
    <name type="scientific">Pontivivens marinum</name>
    <dbReference type="NCBI Taxonomy" id="1690039"/>
    <lineage>
        <taxon>Bacteria</taxon>
        <taxon>Pseudomonadati</taxon>
        <taxon>Pseudomonadota</taxon>
        <taxon>Alphaproteobacteria</taxon>
        <taxon>Rhodobacterales</taxon>
        <taxon>Paracoccaceae</taxon>
        <taxon>Pontivivens</taxon>
    </lineage>
</organism>
<evidence type="ECO:0000313" key="4">
    <source>
        <dbReference type="Proteomes" id="UP000220034"/>
    </source>
</evidence>
<dbReference type="SUPFAM" id="SSF53092">
    <property type="entry name" value="Creatinase/prolidase N-terminal domain"/>
    <property type="match status" value="1"/>
</dbReference>
<gene>
    <name evidence="3" type="ORF">SAMN06273572_10154</name>
</gene>
<dbReference type="InterPro" id="IPR000587">
    <property type="entry name" value="Creatinase_N"/>
</dbReference>
<sequence length="380" mass="41423">MTIPAPYFDRVERLRTQMRAVGADVFLCDHAEMLAWLTGYTVSETFYRGVVVPLDGDPVWVLREIDVVPCRAATWVGTVLGYADHADAHAVMAEVIGRFAPANIGADFTSFGFTAYTRDRLGELLPEARFTNLHDVSNQIRAVKDAGEIENTTRAATIADGAMAAITAALEPGMRPRDAAVIAAHHYLTNGSDDYWVGPISISRRASAGGHGMGFLHATFTENRLADGDILHVELVPRIANYSARFMRSIAIGAPRDEDIATMARMQTLQDAQFAAIRPGVKAADADAVLRDAMLAEGLRETYPNITGYQLGLYAKTPRSSDTSLSLHPAANWQFAQGQIFHLYTTAWGLALSETVVVTQDGCQLLTKTPRRILQASEIL</sequence>
<protein>
    <submittedName>
        <fullName evidence="3">Xaa-Pro dipeptidase</fullName>
    </submittedName>
</protein>
<dbReference type="Gene3D" id="3.90.230.10">
    <property type="entry name" value="Creatinase/methionine aminopeptidase superfamily"/>
    <property type="match status" value="1"/>
</dbReference>
<dbReference type="AlphaFoldDB" id="A0A2C9CLR4"/>
<evidence type="ECO:0000259" key="1">
    <source>
        <dbReference type="Pfam" id="PF00557"/>
    </source>
</evidence>
<keyword evidence="4" id="KW-1185">Reference proteome</keyword>
<dbReference type="PANTHER" id="PTHR46112:SF2">
    <property type="entry name" value="XAA-PRO AMINOPEPTIDASE P-RELATED"/>
    <property type="match status" value="1"/>
</dbReference>
<evidence type="ECO:0000313" key="3">
    <source>
        <dbReference type="EMBL" id="SOH92213.1"/>
    </source>
</evidence>
<dbReference type="Gene3D" id="3.40.350.10">
    <property type="entry name" value="Creatinase/prolidase N-terminal domain"/>
    <property type="match status" value="1"/>
</dbReference>
<evidence type="ECO:0000259" key="2">
    <source>
        <dbReference type="Pfam" id="PF01321"/>
    </source>
</evidence>
<proteinExistence type="predicted"/>
<feature type="domain" description="Peptidase M24" evidence="1">
    <location>
        <begin position="152"/>
        <end position="359"/>
    </location>
</feature>
<dbReference type="RefSeq" id="WP_097927813.1">
    <property type="nucleotide sequence ID" value="NZ_OCTN01000001.1"/>
</dbReference>
<accession>A0A2C9CLR4</accession>
<dbReference type="EMBL" id="OCTN01000001">
    <property type="protein sequence ID" value="SOH92213.1"/>
    <property type="molecule type" value="Genomic_DNA"/>
</dbReference>
<dbReference type="OrthoDB" id="9803194at2"/>
<dbReference type="Pfam" id="PF00557">
    <property type="entry name" value="Peptidase_M24"/>
    <property type="match status" value="1"/>
</dbReference>
<feature type="domain" description="Creatinase N-terminal" evidence="2">
    <location>
        <begin position="10"/>
        <end position="143"/>
    </location>
</feature>
<dbReference type="SUPFAM" id="SSF55920">
    <property type="entry name" value="Creatinase/aminopeptidase"/>
    <property type="match status" value="1"/>
</dbReference>
<dbReference type="InterPro" id="IPR036005">
    <property type="entry name" value="Creatinase/aminopeptidase-like"/>
</dbReference>
<dbReference type="InterPro" id="IPR000994">
    <property type="entry name" value="Pept_M24"/>
</dbReference>
<dbReference type="Pfam" id="PF01321">
    <property type="entry name" value="Creatinase_N"/>
    <property type="match status" value="1"/>
</dbReference>
<dbReference type="Proteomes" id="UP000220034">
    <property type="component" value="Unassembled WGS sequence"/>
</dbReference>